<dbReference type="PANTHER" id="PTHR43071">
    <property type="entry name" value="2-AMINO-4-HYDROXY-6-HYDROXYMETHYLDIHYDROPTERIDINE PYROPHOSPHOKINASE"/>
    <property type="match status" value="1"/>
</dbReference>
<comment type="caution">
    <text evidence="9">The sequence shown here is derived from an EMBL/GenBank/DDBJ whole genome shotgun (WGS) entry which is preliminary data.</text>
</comment>
<dbReference type="CDD" id="cd00483">
    <property type="entry name" value="HPPK"/>
    <property type="match status" value="1"/>
</dbReference>
<keyword evidence="6" id="KW-0067">ATP-binding</keyword>
<evidence type="ECO:0000313" key="9">
    <source>
        <dbReference type="EMBL" id="TCN87888.1"/>
    </source>
</evidence>
<keyword evidence="7" id="KW-0289">Folate biosynthesis</keyword>
<dbReference type="GO" id="GO:0005524">
    <property type="term" value="F:ATP binding"/>
    <property type="evidence" value="ECO:0007669"/>
    <property type="project" value="UniProtKB-KW"/>
</dbReference>
<dbReference type="GO" id="GO:0046656">
    <property type="term" value="P:folic acid biosynthetic process"/>
    <property type="evidence" value="ECO:0007669"/>
    <property type="project" value="UniProtKB-KW"/>
</dbReference>
<dbReference type="NCBIfam" id="TIGR01498">
    <property type="entry name" value="folK"/>
    <property type="match status" value="1"/>
</dbReference>
<evidence type="ECO:0000259" key="8">
    <source>
        <dbReference type="PROSITE" id="PS00794"/>
    </source>
</evidence>
<dbReference type="OrthoDB" id="9790168at2"/>
<evidence type="ECO:0000256" key="2">
    <source>
        <dbReference type="ARBA" id="ARBA00013253"/>
    </source>
</evidence>
<sequence length="166" mass="18448">MSSRVFISLGSNIEPERYLRAGLQELQTIFGELACSPIYESESVGFKGSNFLNMVVSVPTVMLVAEVVACFKAIELRHGRLPGAKKFAPRTLDLDLLLYDDLICQNPVVLPRAEILTNAFVLWPLAELAPTLVHPIAGKSYAQLWDEYDKSRQKLWPVAVDFGPLA</sequence>
<keyword evidence="4" id="KW-0547">Nucleotide-binding</keyword>
<dbReference type="Proteomes" id="UP000294832">
    <property type="component" value="Unassembled WGS sequence"/>
</dbReference>
<evidence type="ECO:0000256" key="1">
    <source>
        <dbReference type="ARBA" id="ARBA00005051"/>
    </source>
</evidence>
<protein>
    <recommendedName>
        <fullName evidence="2">2-amino-4-hydroxy-6-hydroxymethyldihydropteridine diphosphokinase</fullName>
        <ecNumber evidence="2">2.7.6.3</ecNumber>
    </recommendedName>
</protein>
<evidence type="ECO:0000256" key="6">
    <source>
        <dbReference type="ARBA" id="ARBA00022840"/>
    </source>
</evidence>
<evidence type="ECO:0000256" key="7">
    <source>
        <dbReference type="ARBA" id="ARBA00022909"/>
    </source>
</evidence>
<dbReference type="EMBL" id="SLWF01000004">
    <property type="protein sequence ID" value="TCN87888.1"/>
    <property type="molecule type" value="Genomic_DNA"/>
</dbReference>
<evidence type="ECO:0000313" key="10">
    <source>
        <dbReference type="Proteomes" id="UP000294832"/>
    </source>
</evidence>
<dbReference type="GO" id="GO:0016301">
    <property type="term" value="F:kinase activity"/>
    <property type="evidence" value="ECO:0007669"/>
    <property type="project" value="UniProtKB-KW"/>
</dbReference>
<evidence type="ECO:0000256" key="3">
    <source>
        <dbReference type="ARBA" id="ARBA00022679"/>
    </source>
</evidence>
<proteinExistence type="predicted"/>
<dbReference type="Gene3D" id="3.30.70.560">
    <property type="entry name" value="7,8-Dihydro-6-hydroxymethylpterin-pyrophosphokinase HPPK"/>
    <property type="match status" value="1"/>
</dbReference>
<reference evidence="9 10" key="1">
    <citation type="submission" date="2019-03" db="EMBL/GenBank/DDBJ databases">
        <title>Freshwater and sediment microbial communities from various areas in North America, analyzing microbe dynamics in response to fracking.</title>
        <authorList>
            <person name="Lamendella R."/>
        </authorList>
    </citation>
    <scope>NUCLEOTIDE SEQUENCE [LARGE SCALE GENOMIC DNA]</scope>
    <source>
        <strain evidence="9 10">74A</strain>
    </source>
</reference>
<accession>A0A4R2FJA8</accession>
<dbReference type="AlphaFoldDB" id="A0A4R2FJA8"/>
<name>A0A4R2FJA8_9GAMM</name>
<keyword evidence="10" id="KW-1185">Reference proteome</keyword>
<evidence type="ECO:0000256" key="5">
    <source>
        <dbReference type="ARBA" id="ARBA00022777"/>
    </source>
</evidence>
<dbReference type="GO" id="GO:0003848">
    <property type="term" value="F:2-amino-4-hydroxy-6-hydroxymethyldihydropteridine diphosphokinase activity"/>
    <property type="evidence" value="ECO:0007669"/>
    <property type="project" value="UniProtKB-EC"/>
</dbReference>
<dbReference type="SUPFAM" id="SSF55083">
    <property type="entry name" value="6-hydroxymethyl-7,8-dihydropterin pyrophosphokinase, HPPK"/>
    <property type="match status" value="1"/>
</dbReference>
<dbReference type="PANTHER" id="PTHR43071:SF2">
    <property type="entry name" value="2-AMINO-4-HYDROXY-6-HYDROXYMETHYLDIHYDROPTERIDINE PYROPHOSPHOKINASE"/>
    <property type="match status" value="1"/>
</dbReference>
<feature type="domain" description="7,8-dihydro-6-hydroxymethylpterin-pyrophosphokinase" evidence="8">
    <location>
        <begin position="86"/>
        <end position="97"/>
    </location>
</feature>
<dbReference type="PROSITE" id="PS00794">
    <property type="entry name" value="HPPK"/>
    <property type="match status" value="1"/>
</dbReference>
<keyword evidence="3" id="KW-0808">Transferase</keyword>
<dbReference type="Pfam" id="PF01288">
    <property type="entry name" value="HPPK"/>
    <property type="match status" value="1"/>
</dbReference>
<dbReference type="GO" id="GO:0046654">
    <property type="term" value="P:tetrahydrofolate biosynthetic process"/>
    <property type="evidence" value="ECO:0007669"/>
    <property type="project" value="UniProtKB-UniPathway"/>
</dbReference>
<dbReference type="UniPathway" id="UPA00077">
    <property type="reaction ID" value="UER00155"/>
</dbReference>
<dbReference type="InterPro" id="IPR035907">
    <property type="entry name" value="Hppk_sf"/>
</dbReference>
<gene>
    <name evidence="9" type="ORF">EDC91_10420</name>
</gene>
<evidence type="ECO:0000256" key="4">
    <source>
        <dbReference type="ARBA" id="ARBA00022741"/>
    </source>
</evidence>
<organism evidence="9 10">
    <name type="scientific">Shewanella fodinae</name>
    <dbReference type="NCBI Taxonomy" id="552357"/>
    <lineage>
        <taxon>Bacteria</taxon>
        <taxon>Pseudomonadati</taxon>
        <taxon>Pseudomonadota</taxon>
        <taxon>Gammaproteobacteria</taxon>
        <taxon>Alteromonadales</taxon>
        <taxon>Shewanellaceae</taxon>
        <taxon>Shewanella</taxon>
    </lineage>
</organism>
<dbReference type="InterPro" id="IPR000550">
    <property type="entry name" value="Hppk"/>
</dbReference>
<dbReference type="EC" id="2.7.6.3" evidence="2"/>
<keyword evidence="5 9" id="KW-0418">Kinase</keyword>
<comment type="pathway">
    <text evidence="1">Cofactor biosynthesis; tetrahydrofolate biosynthesis; 2-amino-4-hydroxy-6-hydroxymethyl-7,8-dihydropteridine diphosphate from 7,8-dihydroneopterin triphosphate: step 4/4.</text>
</comment>